<evidence type="ECO:0000256" key="3">
    <source>
        <dbReference type="ARBA" id="ARBA00023315"/>
    </source>
</evidence>
<dbReference type="Gene3D" id="3.40.718.10">
    <property type="entry name" value="Isopropylmalate Dehydrogenase"/>
    <property type="match status" value="1"/>
</dbReference>
<sequence>MNETAPLSPRFAMILERARHHPPLPVAVVDAQEAHVLAGVLEASDYGLIEPVLLGPQAQIEAVCRRLGCPVDRFPILNRASATEAAEAGVQLVLEGKAAALVKGWIHTDELMRPVLRQLRTARRVSHVFVADLPSYHKLLFITDAAINIVPDLATKAAILQNAIDLVRILGVDRPKAAALSAVELVKPSIPSSLDAACLSKMAQRGQITHAEVDGPLAFDNAISCDAAKIKQINSTVAGEADILLAPDLDAGNILAKGMEYLAGATLAGIVIGARVPLMLTSRSDPPAARLISAAIAVLLHQHWDGDGVSVMAIPTPGDEP</sequence>
<dbReference type="NCBIfam" id="NF006045">
    <property type="entry name" value="PRK08190.1"/>
    <property type="match status" value="1"/>
</dbReference>
<protein>
    <submittedName>
        <fullName evidence="5">Phosphate acetyltransferase</fullName>
        <ecNumber evidence="5">2.3.1.8</ecNumber>
    </submittedName>
</protein>
<evidence type="ECO:0000256" key="2">
    <source>
        <dbReference type="ARBA" id="ARBA00022679"/>
    </source>
</evidence>
<dbReference type="PATRIC" id="fig|1789004.3.peg.2299"/>
<dbReference type="SUPFAM" id="SSF53659">
    <property type="entry name" value="Isocitrate/Isopropylmalate dehydrogenase-like"/>
    <property type="match status" value="1"/>
</dbReference>
<feature type="domain" description="Phosphate acetyl/butaryl transferase" evidence="4">
    <location>
        <begin position="84"/>
        <end position="297"/>
    </location>
</feature>
<keyword evidence="3 5" id="KW-0012">Acyltransferase</keyword>
<dbReference type="EC" id="2.3.1.8" evidence="5"/>
<dbReference type="GO" id="GO:0008959">
    <property type="term" value="F:phosphate acetyltransferase activity"/>
    <property type="evidence" value="ECO:0007669"/>
    <property type="project" value="UniProtKB-EC"/>
</dbReference>
<dbReference type="Proteomes" id="UP000075653">
    <property type="component" value="Unassembled WGS sequence"/>
</dbReference>
<keyword evidence="2 5" id="KW-0808">Transferase</keyword>
<evidence type="ECO:0000259" key="4">
    <source>
        <dbReference type="Pfam" id="PF01515"/>
    </source>
</evidence>
<dbReference type="STRING" id="1789004.FEMY_22010"/>
<keyword evidence="6" id="KW-1185">Reference proteome</keyword>
<accession>A0A149VVR8</accession>
<dbReference type="InterPro" id="IPR002505">
    <property type="entry name" value="PTA_PTB"/>
</dbReference>
<dbReference type="PIRSF" id="PIRSF000428">
    <property type="entry name" value="P_Ac_trans"/>
    <property type="match status" value="1"/>
</dbReference>
<dbReference type="AlphaFoldDB" id="A0A149VVR8"/>
<proteinExistence type="inferred from homology"/>
<comment type="similarity">
    <text evidence="1">Belongs to the phosphate acetyltransferase and butyryltransferase family.</text>
</comment>
<evidence type="ECO:0000256" key="1">
    <source>
        <dbReference type="ARBA" id="ARBA00005656"/>
    </source>
</evidence>
<dbReference type="PANTHER" id="PTHR43356">
    <property type="entry name" value="PHOSPHATE ACETYLTRANSFERASE"/>
    <property type="match status" value="1"/>
</dbReference>
<gene>
    <name evidence="5" type="primary">pta</name>
    <name evidence="5" type="ORF">FEMY_22010</name>
</gene>
<dbReference type="Pfam" id="PF01515">
    <property type="entry name" value="PTA_PTB"/>
    <property type="match status" value="1"/>
</dbReference>
<reference evidence="5 6" key="1">
    <citation type="submission" date="2016-01" db="EMBL/GenBank/DDBJ databases">
        <title>Genome sequence of the acidophilic iron oxidising Ferrovum strain Z-31.</title>
        <authorList>
            <person name="Poehlein A."/>
            <person name="Ullrich S.R."/>
            <person name="Schloemann M."/>
            <person name="Muehling M."/>
            <person name="Daniel R."/>
        </authorList>
    </citation>
    <scope>NUCLEOTIDE SEQUENCE [LARGE SCALE GENOMIC DNA]</scope>
    <source>
        <strain evidence="5 6">Z-31</strain>
    </source>
</reference>
<evidence type="ECO:0000313" key="6">
    <source>
        <dbReference type="Proteomes" id="UP000075653"/>
    </source>
</evidence>
<organism evidence="5 6">
    <name type="scientific">Ferrovum myxofaciens</name>
    <dbReference type="NCBI Taxonomy" id="416213"/>
    <lineage>
        <taxon>Bacteria</taxon>
        <taxon>Pseudomonadati</taxon>
        <taxon>Pseudomonadota</taxon>
        <taxon>Betaproteobacteria</taxon>
        <taxon>Ferrovales</taxon>
        <taxon>Ferrovaceae</taxon>
        <taxon>Ferrovum</taxon>
    </lineage>
</organism>
<evidence type="ECO:0000313" key="5">
    <source>
        <dbReference type="EMBL" id="KXW57276.1"/>
    </source>
</evidence>
<dbReference type="RefSeq" id="WP_197456529.1">
    <property type="nucleotide sequence ID" value="NZ_CP149475.1"/>
</dbReference>
<comment type="caution">
    <text evidence="5">The sequence shown here is derived from an EMBL/GenBank/DDBJ whole genome shotgun (WGS) entry which is preliminary data.</text>
</comment>
<dbReference type="InterPro" id="IPR050500">
    <property type="entry name" value="Phos_Acetyltrans/Butyryltrans"/>
</dbReference>
<dbReference type="InterPro" id="IPR012147">
    <property type="entry name" value="P_Ac_Bu_trans"/>
</dbReference>
<dbReference type="EMBL" id="LRRD01000079">
    <property type="protein sequence ID" value="KXW57276.1"/>
    <property type="molecule type" value="Genomic_DNA"/>
</dbReference>
<dbReference type="PANTHER" id="PTHR43356:SF2">
    <property type="entry name" value="PHOSPHATE ACETYLTRANSFERASE"/>
    <property type="match status" value="1"/>
</dbReference>
<name>A0A149VVR8_9PROT</name>